<evidence type="ECO:0000313" key="9">
    <source>
        <dbReference type="Proteomes" id="UP000238314"/>
    </source>
</evidence>
<dbReference type="SMART" id="SM00028">
    <property type="entry name" value="TPR"/>
    <property type="match status" value="4"/>
</dbReference>
<keyword evidence="5" id="KW-0812">Transmembrane</keyword>
<evidence type="ECO:0000256" key="1">
    <source>
        <dbReference type="ARBA" id="ARBA00022737"/>
    </source>
</evidence>
<dbReference type="PANTHER" id="PTHR45641:SF19">
    <property type="entry name" value="NEPHROCYSTIN-3"/>
    <property type="match status" value="1"/>
</dbReference>
<evidence type="ECO:0000313" key="6">
    <source>
        <dbReference type="EMBL" id="PQA93760.1"/>
    </source>
</evidence>
<dbReference type="Proteomes" id="UP000238314">
    <property type="component" value="Unassembled WGS sequence"/>
</dbReference>
<sequence>MNKLILLACLIGILTSCSKKTNSPKNSGKDNESYAKARECRDSGHKDSAFIYYNSAKIKYKEVEDSLGVAQSLINMGRIQTDLGDYYGGIESLIEANSYSKDIKNPKIKEFLPGNYNTLGMASARLGNHKDALRYYLKALPYSEKKYQSIIYNNMGDSYSELGNYKEAIKMFHRSIEGSDSTNFARVINNLATAKFKLDDNYNPIPEYRKAIKIRIFQNDPTALNSSYASVSNYYLNKNKDSALFYAKKMLVSANSIKNPDDQLQALRKIIHIDKKNSSEYLKRFFSIHDSVNNSRYKAKNQFALIRADIAEAEAKNKELALNNLEKDNQAIYTNSAVGILCFVIIFSIIYYKKRKELAVRKTELKYSKKVHDVVANGVYQIMTKIENHQDISRNETLDELEEVYNRSRNIAYDSSEENLEDDFSEKIRKLASYFKNEHTETYLAGNDPELWANVSTPTRSEIYNILREMLVNMKKHSKANRVILQFKKEQNRIGISYKDNGIGIQKKSFFKKGLQNAVSRIENINGDIIFDTETEKGLKINFSFPIS</sequence>
<reference evidence="6 9" key="1">
    <citation type="submission" date="2016-11" db="EMBL/GenBank/DDBJ databases">
        <title>Whole genomes of Flavobacteriaceae.</title>
        <authorList>
            <person name="Stine C."/>
            <person name="Li C."/>
            <person name="Tadesse D."/>
        </authorList>
    </citation>
    <scope>NUCLEOTIDE SEQUENCE [LARGE SCALE GENOMIC DNA]</scope>
    <source>
        <strain evidence="6 9">DSM 21068</strain>
    </source>
</reference>
<evidence type="ECO:0000256" key="5">
    <source>
        <dbReference type="SAM" id="Phobius"/>
    </source>
</evidence>
<keyword evidence="2 3" id="KW-0802">TPR repeat</keyword>
<feature type="transmembrane region" description="Helical" evidence="5">
    <location>
        <begin position="332"/>
        <end position="352"/>
    </location>
</feature>
<keyword evidence="9" id="KW-1185">Reference proteome</keyword>
<dbReference type="OrthoDB" id="943406at2"/>
<evidence type="ECO:0000313" key="8">
    <source>
        <dbReference type="Proteomes" id="UP000186246"/>
    </source>
</evidence>
<gene>
    <name evidence="6" type="ORF">B0A70_08185</name>
    <name evidence="7" type="ORF">SAMN05421796_106179</name>
</gene>
<feature type="repeat" description="TPR" evidence="3">
    <location>
        <begin position="113"/>
        <end position="146"/>
    </location>
</feature>
<feature type="repeat" description="TPR" evidence="3">
    <location>
        <begin position="149"/>
        <end position="182"/>
    </location>
</feature>
<dbReference type="Proteomes" id="UP000186246">
    <property type="component" value="Unassembled WGS sequence"/>
</dbReference>
<dbReference type="AlphaFoldDB" id="A0A1N7N3L5"/>
<reference evidence="8" key="2">
    <citation type="submission" date="2017-01" db="EMBL/GenBank/DDBJ databases">
        <authorList>
            <person name="Varghese N."/>
            <person name="Submissions S."/>
        </authorList>
    </citation>
    <scope>NUCLEOTIDE SEQUENCE [LARGE SCALE GENOMIC DNA]</scope>
    <source>
        <strain evidence="8">DSM 21068</strain>
    </source>
</reference>
<dbReference type="SUPFAM" id="SSF55874">
    <property type="entry name" value="ATPase domain of HSP90 chaperone/DNA topoisomerase II/histidine kinase"/>
    <property type="match status" value="1"/>
</dbReference>
<dbReference type="PROSITE" id="PS50293">
    <property type="entry name" value="TPR_REGION"/>
    <property type="match status" value="1"/>
</dbReference>
<evidence type="ECO:0000256" key="2">
    <source>
        <dbReference type="ARBA" id="ARBA00022803"/>
    </source>
</evidence>
<dbReference type="SUPFAM" id="SSF48452">
    <property type="entry name" value="TPR-like"/>
    <property type="match status" value="1"/>
</dbReference>
<dbReference type="RefSeq" id="WP_076452056.1">
    <property type="nucleotide sequence ID" value="NZ_FTOJ01000006.1"/>
</dbReference>
<dbReference type="Pfam" id="PF13424">
    <property type="entry name" value="TPR_12"/>
    <property type="match status" value="1"/>
</dbReference>
<dbReference type="PROSITE" id="PS51257">
    <property type="entry name" value="PROKAR_LIPOPROTEIN"/>
    <property type="match status" value="1"/>
</dbReference>
<keyword evidence="1" id="KW-0677">Repeat</keyword>
<dbReference type="InterPro" id="IPR019734">
    <property type="entry name" value="TPR_rpt"/>
</dbReference>
<name>A0A1N7N3L5_9FLAO</name>
<dbReference type="InterPro" id="IPR011990">
    <property type="entry name" value="TPR-like_helical_dom_sf"/>
</dbReference>
<reference evidence="7" key="3">
    <citation type="submission" date="2017-01" db="EMBL/GenBank/DDBJ databases">
        <authorList>
            <person name="Mah S.A."/>
            <person name="Swanson W.J."/>
            <person name="Moy G.W."/>
            <person name="Vacquier V.D."/>
        </authorList>
    </citation>
    <scope>NUCLEOTIDE SEQUENCE [LARGE SCALE GENOMIC DNA]</scope>
    <source>
        <strain evidence="7">DSM 21068</strain>
    </source>
</reference>
<evidence type="ECO:0000313" key="7">
    <source>
        <dbReference type="EMBL" id="SIS93003.1"/>
    </source>
</evidence>
<dbReference type="Gene3D" id="3.30.565.10">
    <property type="entry name" value="Histidine kinase-like ATPase, C-terminal domain"/>
    <property type="match status" value="1"/>
</dbReference>
<dbReference type="Gene3D" id="1.25.40.10">
    <property type="entry name" value="Tetratricopeptide repeat domain"/>
    <property type="match status" value="2"/>
</dbReference>
<dbReference type="EMBL" id="MUGO01000012">
    <property type="protein sequence ID" value="PQA93760.1"/>
    <property type="molecule type" value="Genomic_DNA"/>
</dbReference>
<proteinExistence type="predicted"/>
<keyword evidence="5" id="KW-0472">Membrane</keyword>
<dbReference type="InterPro" id="IPR036890">
    <property type="entry name" value="HATPase_C_sf"/>
</dbReference>
<protein>
    <submittedName>
        <fullName evidence="7">Tetratricopeptide repeat-containing protein</fullName>
    </submittedName>
</protein>
<dbReference type="PROSITE" id="PS50005">
    <property type="entry name" value="TPR"/>
    <property type="match status" value="2"/>
</dbReference>
<keyword evidence="4" id="KW-0175">Coiled coil</keyword>
<accession>A0A1N7N3L5</accession>
<keyword evidence="5" id="KW-1133">Transmembrane helix</keyword>
<organism evidence="7 8">
    <name type="scientific">Chryseobacterium piscicola</name>
    <dbReference type="NCBI Taxonomy" id="551459"/>
    <lineage>
        <taxon>Bacteria</taxon>
        <taxon>Pseudomonadati</taxon>
        <taxon>Bacteroidota</taxon>
        <taxon>Flavobacteriia</taxon>
        <taxon>Flavobacteriales</taxon>
        <taxon>Weeksellaceae</taxon>
        <taxon>Chryseobacterium group</taxon>
        <taxon>Chryseobacterium</taxon>
    </lineage>
</organism>
<evidence type="ECO:0000256" key="4">
    <source>
        <dbReference type="SAM" id="Coils"/>
    </source>
</evidence>
<evidence type="ECO:0000256" key="3">
    <source>
        <dbReference type="PROSITE-ProRule" id="PRU00339"/>
    </source>
</evidence>
<dbReference type="STRING" id="551459.SAMN05421796_106179"/>
<feature type="coiled-coil region" evidence="4">
    <location>
        <begin position="303"/>
        <end position="335"/>
    </location>
</feature>
<dbReference type="EMBL" id="FTOJ01000006">
    <property type="protein sequence ID" value="SIS93003.1"/>
    <property type="molecule type" value="Genomic_DNA"/>
</dbReference>
<dbReference type="PANTHER" id="PTHR45641">
    <property type="entry name" value="TETRATRICOPEPTIDE REPEAT PROTEIN (AFU_ORTHOLOGUE AFUA_6G03870)"/>
    <property type="match status" value="1"/>
</dbReference>